<evidence type="ECO:0000256" key="1">
    <source>
        <dbReference type="ARBA" id="ARBA00006479"/>
    </source>
</evidence>
<dbReference type="InterPro" id="IPR000835">
    <property type="entry name" value="HTH_MarR-typ"/>
</dbReference>
<dbReference type="SUPFAM" id="SSF53067">
    <property type="entry name" value="Actin-like ATPase domain"/>
    <property type="match status" value="1"/>
</dbReference>
<reference evidence="3 4" key="1">
    <citation type="submission" date="2019-08" db="EMBL/GenBank/DDBJ databases">
        <title>Bacterial whole genome sequence for Glaciihabitans sp. CHu50b-6-2.</title>
        <authorList>
            <person name="Jin L."/>
        </authorList>
    </citation>
    <scope>NUCLEOTIDE SEQUENCE [LARGE SCALE GENOMIC DNA]</scope>
    <source>
        <strain evidence="3 4">CHu50b-6-2</strain>
    </source>
</reference>
<dbReference type="InterPro" id="IPR043129">
    <property type="entry name" value="ATPase_NBD"/>
</dbReference>
<comment type="similarity">
    <text evidence="1">Belongs to the ROK (NagC/XylR) family.</text>
</comment>
<dbReference type="Gene3D" id="1.10.10.10">
    <property type="entry name" value="Winged helix-like DNA-binding domain superfamily/Winged helix DNA-binding domain"/>
    <property type="match status" value="1"/>
</dbReference>
<dbReference type="InterPro" id="IPR036388">
    <property type="entry name" value="WH-like_DNA-bd_sf"/>
</dbReference>
<evidence type="ECO:0000313" key="4">
    <source>
        <dbReference type="Proteomes" id="UP000321379"/>
    </source>
</evidence>
<keyword evidence="4" id="KW-1185">Reference proteome</keyword>
<comment type="caution">
    <text evidence="3">The sequence shown here is derived from an EMBL/GenBank/DDBJ whole genome shotgun (WGS) entry which is preliminary data.</text>
</comment>
<evidence type="ECO:0000259" key="2">
    <source>
        <dbReference type="Pfam" id="PF12802"/>
    </source>
</evidence>
<dbReference type="EMBL" id="VRMG01000003">
    <property type="protein sequence ID" value="TXN32456.1"/>
    <property type="molecule type" value="Genomic_DNA"/>
</dbReference>
<proteinExistence type="inferred from homology"/>
<protein>
    <submittedName>
        <fullName evidence="3">ROK family protein</fullName>
    </submittedName>
</protein>
<dbReference type="GO" id="GO:0003700">
    <property type="term" value="F:DNA-binding transcription factor activity"/>
    <property type="evidence" value="ECO:0007669"/>
    <property type="project" value="InterPro"/>
</dbReference>
<dbReference type="SUPFAM" id="SSF46785">
    <property type="entry name" value="Winged helix' DNA-binding domain"/>
    <property type="match status" value="1"/>
</dbReference>
<dbReference type="InterPro" id="IPR000600">
    <property type="entry name" value="ROK"/>
</dbReference>
<dbReference type="Pfam" id="PF00480">
    <property type="entry name" value="ROK"/>
    <property type="match status" value="1"/>
</dbReference>
<dbReference type="RefSeq" id="WP_147782003.1">
    <property type="nucleotide sequence ID" value="NZ_VRMG01000003.1"/>
</dbReference>
<dbReference type="PANTHER" id="PTHR18964:SF149">
    <property type="entry name" value="BIFUNCTIONAL UDP-N-ACETYLGLUCOSAMINE 2-EPIMERASE_N-ACETYLMANNOSAMINE KINASE"/>
    <property type="match status" value="1"/>
</dbReference>
<feature type="domain" description="HTH marR-type" evidence="2">
    <location>
        <begin position="29"/>
        <end position="70"/>
    </location>
</feature>
<gene>
    <name evidence="3" type="ORF">FVP33_02285</name>
</gene>
<dbReference type="Proteomes" id="UP000321379">
    <property type="component" value="Unassembled WGS sequence"/>
</dbReference>
<dbReference type="AlphaFoldDB" id="A0A5C8UWK9"/>
<name>A0A5C8UWK9_9MICO</name>
<dbReference type="PANTHER" id="PTHR18964">
    <property type="entry name" value="ROK (REPRESSOR, ORF, KINASE) FAMILY"/>
    <property type="match status" value="1"/>
</dbReference>
<organism evidence="3 4">
    <name type="scientific">Lacisediminihabitans profunda</name>
    <dbReference type="NCBI Taxonomy" id="2594790"/>
    <lineage>
        <taxon>Bacteria</taxon>
        <taxon>Bacillati</taxon>
        <taxon>Actinomycetota</taxon>
        <taxon>Actinomycetes</taxon>
        <taxon>Micrococcales</taxon>
        <taxon>Microbacteriaceae</taxon>
        <taxon>Lacisediminihabitans</taxon>
    </lineage>
</organism>
<accession>A0A5C8UWK9</accession>
<evidence type="ECO:0000313" key="3">
    <source>
        <dbReference type="EMBL" id="TXN32456.1"/>
    </source>
</evidence>
<dbReference type="Gene3D" id="3.30.420.40">
    <property type="match status" value="2"/>
</dbReference>
<sequence>MSSSREFVSRTPVQGGATDQLRRSNLSNVLGLVHREGPLSRAELTRLTGLNRSTVGDLVAELAELGLVYEALPTTGNVPGRPSPIVHAQSGVVAIAINPEVDAIHVGLVGMSGRVLAKVRLEAATAPTPADVVRLASAAIAGLLSGREASLRVVGIGVAVPGQVRVSDGTVREATHMGWAEEPLSRMLSEATTFPAWAANAANLAMRAESVFGAGKGVDDFVYFIGGASGIGGGAVTGGRLLSGAAGYAGEFGHSFVRSRGTRCSCGATGCLEAEVTQAGLLEAVGLAPAEAGLLGSRLASSRDPGVRALISEQLDLLAIAVRTAVNLFNPTLVVLGGFLSDLYDAGGREGDALLSDAIRSAREDVRIEGAASASDQLLIGCGELVFSELIADPASLLLH</sequence>
<dbReference type="Pfam" id="PF12802">
    <property type="entry name" value="MarR_2"/>
    <property type="match status" value="1"/>
</dbReference>
<dbReference type="InterPro" id="IPR036390">
    <property type="entry name" value="WH_DNA-bd_sf"/>
</dbReference>